<protein>
    <recommendedName>
        <fullName evidence="4">Reverse transcriptase domain-containing protein</fullName>
    </recommendedName>
</protein>
<dbReference type="InterPro" id="IPR022357">
    <property type="entry name" value="MIP_CS"/>
</dbReference>
<dbReference type="OrthoDB" id="6625457at2759"/>
<evidence type="ECO:0008006" key="4">
    <source>
        <dbReference type="Google" id="ProtNLM"/>
    </source>
</evidence>
<dbReference type="PROSITE" id="PS00221">
    <property type="entry name" value="MIP"/>
    <property type="match status" value="1"/>
</dbReference>
<dbReference type="OMA" id="NAASHPI"/>
<sequence>MKLPTFSQIVCAGAAWSTAFNGQAHTNTKPLQQLSVSLYNPQVATTQIRVEQVISTLTTDVVAIVGTQRPSLMHRLRRHAGLSAQMPVERQHLHNHLLHHWGVGGGKYTTRACGVTLALSRRMFGEHAVKQFYNPPPILQGRGGAIRVRTRWLDYCFLAGYAPNRPTNYRERQAVDTWYNWIDEVLAKLPARCVPVLLADWNAHLGWKVKEALPIATAEIGIEGSARENYNGAQLRSLLQRHHLFAVNTFSGWPNGSDTGPTYYSPGDATSRIDYICVPQSSRADVTSCRVWRATGHELQLARTAKLCDHCPVVMKVQTHRFQPSPDSRRNRWALPATPDAIREFQREVQQARSLPEIRSQFCSDPQTGNTMQTWMHMQATILPIAEQHFSTQQQQHTTWLTDEVREAYRIPRVICEQLRSIRPSGEICRDILQAWWIKTVLAQADDRAKRIHRKAIREKVHDIVQQLNRPKVFANLTDTWRLIRDLAGRELGPKNRVRGSVLQYSPSAEWLRACERPGMQGGCAAQKLQFFDLPFHWQPDGTVAITTAQPAIELDDELDIWGQRQQVDDDFQQLRRNLRKCPGRRAVPQWSLPADVWKYLLLDDRAFEAQIFYDIRDLLYQIRRVEVMPRIWHHSEAALIPKGNDKQGADSIRIVRKLDPLGRCFVKSLWQRGRHPNPAFSVGAVPRRRREQAILQLRLLLYRFHCLSVSTAFTKFDIRNAFPSAAHTALTDVVVDQSCKQDATLLLQRHMQAVTTITAHSEEELTIALGSGTMQGDSIAAQLFCQVFQQAVIDLHYMLYQNCDWAKRCIVGDVISGAEVDVSYCTFLDDFVKVVPVDGVHDLRHKQQTIDNTFEQVLTPRGLLSHPTKKEIVPTMKGKGTNSAMKQLILEQPDGTARCALSTLYLGAVFVADDSMNAELDARIQAATKAWYVFRRIWKNAQLAFRVRIYLFKTLVVSALLLGQEASVFSPAQIAKPETWRMKKLCQVVGQAYWVHSNAASHPIRRTARDIRKLAGLPTIGSELRRRRLMWMRHLARNPDDWLPLRALMFGKLPEETQDQLTPQGQLTDFASPWLAQWADDLARLARAVPSFPKIASLDGGLLGFFLPSSPLASIRGRFRKVLTFDATPQPTAPRPAQDIGELIPTIWRCHDCQYVGNTWSGLVCHRRTAHHIVSRHAQCVLTNQCPRCRNIFVSLRGAKQHCRKRKDNRCPKAGRGKWAGLYKLQTPQIIDCPACDAHFNTIEDYNLHVDSAVCDICNTESTCSSSSSSDSSSSGSSTSETHSSSASSSTQSESSSSSS</sequence>
<dbReference type="InterPro" id="IPR036691">
    <property type="entry name" value="Endo/exonu/phosph_ase_sf"/>
</dbReference>
<gene>
    <name evidence="2" type="ORF">PGLA1383_LOCUS54828</name>
</gene>
<evidence type="ECO:0000313" key="2">
    <source>
        <dbReference type="EMBL" id="CAE8639838.1"/>
    </source>
</evidence>
<evidence type="ECO:0000256" key="1">
    <source>
        <dbReference type="SAM" id="MobiDB-lite"/>
    </source>
</evidence>
<keyword evidence="3" id="KW-1185">Reference proteome</keyword>
<dbReference type="EMBL" id="CAJNNV010032391">
    <property type="protein sequence ID" value="CAE8639838.1"/>
    <property type="molecule type" value="Genomic_DNA"/>
</dbReference>
<name>A0A813HNU3_POLGL</name>
<evidence type="ECO:0000313" key="3">
    <source>
        <dbReference type="Proteomes" id="UP000654075"/>
    </source>
</evidence>
<dbReference type="SUPFAM" id="SSF56219">
    <property type="entry name" value="DNase I-like"/>
    <property type="match status" value="1"/>
</dbReference>
<dbReference type="Proteomes" id="UP000654075">
    <property type="component" value="Unassembled WGS sequence"/>
</dbReference>
<comment type="caution">
    <text evidence="2">The sequence shown here is derived from an EMBL/GenBank/DDBJ whole genome shotgun (WGS) entry which is preliminary data.</text>
</comment>
<proteinExistence type="predicted"/>
<feature type="region of interest" description="Disordered" evidence="1">
    <location>
        <begin position="1263"/>
        <end position="1301"/>
    </location>
</feature>
<reference evidence="2" key="1">
    <citation type="submission" date="2021-02" db="EMBL/GenBank/DDBJ databases">
        <authorList>
            <person name="Dougan E. K."/>
            <person name="Rhodes N."/>
            <person name="Thang M."/>
            <person name="Chan C."/>
        </authorList>
    </citation>
    <scope>NUCLEOTIDE SEQUENCE</scope>
</reference>
<accession>A0A813HNU3</accession>
<dbReference type="Gene3D" id="3.60.10.10">
    <property type="entry name" value="Endonuclease/exonuclease/phosphatase"/>
    <property type="match status" value="1"/>
</dbReference>
<organism evidence="2 3">
    <name type="scientific">Polarella glacialis</name>
    <name type="common">Dinoflagellate</name>
    <dbReference type="NCBI Taxonomy" id="89957"/>
    <lineage>
        <taxon>Eukaryota</taxon>
        <taxon>Sar</taxon>
        <taxon>Alveolata</taxon>
        <taxon>Dinophyceae</taxon>
        <taxon>Suessiales</taxon>
        <taxon>Suessiaceae</taxon>
        <taxon>Polarella</taxon>
    </lineage>
</organism>